<feature type="repeat" description="ANK" evidence="1">
    <location>
        <begin position="104"/>
        <end position="136"/>
    </location>
</feature>
<feature type="compositionally biased region" description="Low complexity" evidence="3">
    <location>
        <begin position="582"/>
        <end position="595"/>
    </location>
</feature>
<dbReference type="InterPro" id="IPR002110">
    <property type="entry name" value="Ankyrin_rpt"/>
</dbReference>
<dbReference type="Pfam" id="PF00536">
    <property type="entry name" value="SAM_1"/>
    <property type="match status" value="1"/>
</dbReference>
<evidence type="ECO:0000256" key="2">
    <source>
        <dbReference type="SAM" id="Coils"/>
    </source>
</evidence>
<feature type="repeat" description="ANK" evidence="1">
    <location>
        <begin position="137"/>
        <end position="169"/>
    </location>
</feature>
<evidence type="ECO:0000256" key="3">
    <source>
        <dbReference type="SAM" id="MobiDB-lite"/>
    </source>
</evidence>
<feature type="compositionally biased region" description="Polar residues" evidence="3">
    <location>
        <begin position="393"/>
        <end position="402"/>
    </location>
</feature>
<feature type="compositionally biased region" description="Polar residues" evidence="3">
    <location>
        <begin position="496"/>
        <end position="507"/>
    </location>
</feature>
<accession>A0ABD0KYW8</accession>
<feature type="region of interest" description="Disordered" evidence="3">
    <location>
        <begin position="391"/>
        <end position="522"/>
    </location>
</feature>
<keyword evidence="1" id="KW-0040">ANK repeat</keyword>
<dbReference type="InterPro" id="IPR001660">
    <property type="entry name" value="SAM"/>
</dbReference>
<proteinExistence type="predicted"/>
<feature type="region of interest" description="Disordered" evidence="3">
    <location>
        <begin position="569"/>
        <end position="679"/>
    </location>
</feature>
<dbReference type="SMART" id="SM00454">
    <property type="entry name" value="SAM"/>
    <property type="match status" value="1"/>
</dbReference>
<feature type="compositionally biased region" description="Low complexity" evidence="3">
    <location>
        <begin position="464"/>
        <end position="474"/>
    </location>
</feature>
<dbReference type="PANTHER" id="PTHR24184:SF6">
    <property type="entry name" value="ANKYRIN REPEAT AND SAM DOMAIN-CONTAINING PROTEIN 3"/>
    <property type="match status" value="1"/>
</dbReference>
<dbReference type="PROSITE" id="PS50297">
    <property type="entry name" value="ANK_REP_REGION"/>
    <property type="match status" value="3"/>
</dbReference>
<dbReference type="Pfam" id="PF00023">
    <property type="entry name" value="Ank"/>
    <property type="match status" value="2"/>
</dbReference>
<dbReference type="PROSITE" id="PS50088">
    <property type="entry name" value="ANK_REPEAT"/>
    <property type="match status" value="4"/>
</dbReference>
<comment type="caution">
    <text evidence="5">The sequence shown here is derived from an EMBL/GenBank/DDBJ whole genome shotgun (WGS) entry which is preliminary data.</text>
</comment>
<dbReference type="Gene3D" id="1.25.40.20">
    <property type="entry name" value="Ankyrin repeat-containing domain"/>
    <property type="match status" value="2"/>
</dbReference>
<reference evidence="5 6" key="1">
    <citation type="journal article" date="2023" name="Sci. Data">
        <title>Genome assembly of the Korean intertidal mud-creeper Batillaria attramentaria.</title>
        <authorList>
            <person name="Patra A.K."/>
            <person name="Ho P.T."/>
            <person name="Jun S."/>
            <person name="Lee S.J."/>
            <person name="Kim Y."/>
            <person name="Won Y.J."/>
        </authorList>
    </citation>
    <scope>NUCLEOTIDE SEQUENCE [LARGE SCALE GENOMIC DNA]</scope>
    <source>
        <strain evidence="5">Wonlab-2016</strain>
    </source>
</reference>
<feature type="repeat" description="ANK" evidence="1">
    <location>
        <begin position="171"/>
        <end position="203"/>
    </location>
</feature>
<dbReference type="InterPro" id="IPR036770">
    <property type="entry name" value="Ankyrin_rpt-contain_sf"/>
</dbReference>
<dbReference type="Pfam" id="PF12796">
    <property type="entry name" value="Ank_2"/>
    <property type="match status" value="1"/>
</dbReference>
<dbReference type="SUPFAM" id="SSF47769">
    <property type="entry name" value="SAM/Pointed domain"/>
    <property type="match status" value="1"/>
</dbReference>
<dbReference type="PROSITE" id="PS50105">
    <property type="entry name" value="SAM_DOMAIN"/>
    <property type="match status" value="1"/>
</dbReference>
<evidence type="ECO:0000313" key="6">
    <source>
        <dbReference type="Proteomes" id="UP001519460"/>
    </source>
</evidence>
<feature type="repeat" description="ANK" evidence="1">
    <location>
        <begin position="71"/>
        <end position="103"/>
    </location>
</feature>
<feature type="coiled-coil region" evidence="2">
    <location>
        <begin position="837"/>
        <end position="871"/>
    </location>
</feature>
<gene>
    <name evidence="5" type="ORF">BaRGS_00016316</name>
</gene>
<feature type="domain" description="SAM" evidence="4">
    <location>
        <begin position="773"/>
        <end position="824"/>
    </location>
</feature>
<sequence length="914" mass="99477">MSELSYEASDEASENELLERSLSVWRGWSSIREDFTPIPLDIHTASSIGQYECVRTLIARGEVEIDRKNIGGWTPLMYACYIGHDHIVNLLIDAGCNVNLKNQRGQTPLMLAASCGNESVGRTLLRKGAELEAADRNGWTALFHATYSGHQNFVSFLLDQRSNMDAVEPSTGMTPFMEAAVEGHEIIVQLFLQHGVHVNAKAYNGDTARSLALMYGYMKIVSLIDNHVMPHSTLRSEPGLEDYLSSSDEVDRRQRPQHQRSSRAKSKGPSIRDGPEAIARMIDRTRASDHVRYPHLVVPRGYVTFPHGEGERADTLLSYRDVTSPINQEDYRLDSSGGKDSCDYNDDSNAFSKTGAITIKSSSSSSGGLIAALGLSRQNSADSDEFVLHDSGVHNSSQSEDNASARPRPRNPGHAGGDVAHVEDGSMIKQDTDAPRVDTADDTGQKCNTGSEGQEEQDGESRISSCSSQSQPQPEHTADTPGNSCGMPVAQGAESDVSNLTLSSGVDNTDKESEDVSVVSKGKETECHIQFGGVVLPDVLEDSTGGDPAAANVSVDSNARSLAAVSKQPQCDTVIPGRNPMPDSSLPPAGLSSGPTLPPVSHDTVRCLPYPEKPPGKHLQRRSSCQARLSRLSVAERDNLSQTSETRHRRRSANSPPTFHREFSGRGQDAGHGTGRVSCLSDIPSSAGPLAGYPVTTATPVIPGPQFPVTDRREDAGDDGDRRFTGFHQHQIPIAAVAPTCVPPNFPSVSHTATAVSTPLPPQSPRKNSAPELGLSKYTAVFVEQDVDLQVFLSLTDNDLKEIGIKLFGPRKKMTNAIARWHSQAPAARSSLEQAYADRLEGEMQEMAIQLNQMYDNVEKLRAQVLQERQLRSVTESCLMEERGAWQRTHHTLIDAHHRLRDLTDTLTKLRLVL</sequence>
<evidence type="ECO:0000259" key="4">
    <source>
        <dbReference type="PROSITE" id="PS50105"/>
    </source>
</evidence>
<evidence type="ECO:0000256" key="1">
    <source>
        <dbReference type="PROSITE-ProRule" id="PRU00023"/>
    </source>
</evidence>
<dbReference type="Proteomes" id="UP001519460">
    <property type="component" value="Unassembled WGS sequence"/>
</dbReference>
<dbReference type="PRINTS" id="PR01415">
    <property type="entry name" value="ANKYRIN"/>
</dbReference>
<feature type="compositionally biased region" description="Basic residues" evidence="3">
    <location>
        <begin position="255"/>
        <end position="266"/>
    </location>
</feature>
<dbReference type="Gene3D" id="1.10.150.50">
    <property type="entry name" value="Transcription Factor, Ets-1"/>
    <property type="match status" value="1"/>
</dbReference>
<dbReference type="SMART" id="SM00248">
    <property type="entry name" value="ANK"/>
    <property type="match status" value="6"/>
</dbReference>
<feature type="compositionally biased region" description="Basic and acidic residues" evidence="3">
    <location>
        <begin position="420"/>
        <end position="439"/>
    </location>
</feature>
<feature type="region of interest" description="Disordered" evidence="3">
    <location>
        <begin position="235"/>
        <end position="275"/>
    </location>
</feature>
<dbReference type="PANTHER" id="PTHR24184">
    <property type="entry name" value="SI:CH211-189E2.2"/>
    <property type="match status" value="1"/>
</dbReference>
<keyword evidence="2" id="KW-0175">Coiled coil</keyword>
<dbReference type="AlphaFoldDB" id="A0ABD0KYW8"/>
<name>A0ABD0KYW8_9CAEN</name>
<dbReference type="InterPro" id="IPR013761">
    <property type="entry name" value="SAM/pointed_sf"/>
</dbReference>
<dbReference type="EMBL" id="JACVVK020000103">
    <property type="protein sequence ID" value="KAK7492443.1"/>
    <property type="molecule type" value="Genomic_DNA"/>
</dbReference>
<organism evidence="5 6">
    <name type="scientific">Batillaria attramentaria</name>
    <dbReference type="NCBI Taxonomy" id="370345"/>
    <lineage>
        <taxon>Eukaryota</taxon>
        <taxon>Metazoa</taxon>
        <taxon>Spiralia</taxon>
        <taxon>Lophotrochozoa</taxon>
        <taxon>Mollusca</taxon>
        <taxon>Gastropoda</taxon>
        <taxon>Caenogastropoda</taxon>
        <taxon>Sorbeoconcha</taxon>
        <taxon>Cerithioidea</taxon>
        <taxon>Batillariidae</taxon>
        <taxon>Batillaria</taxon>
    </lineage>
</organism>
<protein>
    <recommendedName>
        <fullName evidence="4">SAM domain-containing protein</fullName>
    </recommendedName>
</protein>
<keyword evidence="6" id="KW-1185">Reference proteome</keyword>
<evidence type="ECO:0000313" key="5">
    <source>
        <dbReference type="EMBL" id="KAK7492443.1"/>
    </source>
</evidence>
<dbReference type="SUPFAM" id="SSF48403">
    <property type="entry name" value="Ankyrin repeat"/>
    <property type="match status" value="1"/>
</dbReference>